<dbReference type="RefSeq" id="WP_241275089.1">
    <property type="nucleotide sequence ID" value="NZ_JAKZGS010000008.1"/>
</dbReference>
<keyword evidence="1" id="KW-0732">Signal</keyword>
<protein>
    <submittedName>
        <fullName evidence="2">SusD/RagB family nutrient-binding outer membrane lipoprotein</fullName>
    </submittedName>
</protein>
<sequence>MKIKIYSLLLAMMLIIVSSCDLDLLEDPNVPSINTANPTFITTRVQVDFARFFESTGFHGMRLTRMINQNQNNYQSAYVAVTFDPIWARAYQDILNDIKLLEQLAQDSDINYDYHLGIARTLRAYVLMTLTDVFGEVPWSEALDPLTTRSPRVDSGEDVYQAAMVSLQQAKESFSGERPIVRPVDLFYGNDEEKWLKLISTLELKYYLNRRLIDPSGSRIAINSLIGADNFIGEGEDFVFRYGTSLNDPDSRHPRFAATYTAGGGDYQSTWYMYNLIEEGPKPFDDPRVRYYLYRQVTANPTDPDKLRCLGEIAPGHYLAGGYPFCLPGSRGYWGRDHLNNEGIPPDGLERTVWGLYPAGGRYDNDSGTPVNNPSLGNQGAGIQPILLSSFVDFMLAEAVQEGDANGNAKELLLSGISKHLNYVRDFAEGSNEAGTIEAFDPREEYDEKVEEYLAYIESEFESSSTPMRIIGREYWLSLYGNGIESYNLYRRTGQPNGMQPGLLQDAGQFPRSYLYPNDYMVTNINANQRAFTDRVFWDNNPAGFIY</sequence>
<dbReference type="Pfam" id="PF12771">
    <property type="entry name" value="SusD-like_2"/>
    <property type="match status" value="2"/>
</dbReference>
<keyword evidence="2" id="KW-0449">Lipoprotein</keyword>
<feature type="chain" id="PRO_5046819908" evidence="1">
    <location>
        <begin position="23"/>
        <end position="547"/>
    </location>
</feature>
<dbReference type="InterPro" id="IPR011990">
    <property type="entry name" value="TPR-like_helical_dom_sf"/>
</dbReference>
<accession>A0ABS9UPW8</accession>
<evidence type="ECO:0000313" key="3">
    <source>
        <dbReference type="Proteomes" id="UP001165488"/>
    </source>
</evidence>
<dbReference type="InterPro" id="IPR041662">
    <property type="entry name" value="SusD-like_2"/>
</dbReference>
<feature type="signal peptide" evidence="1">
    <location>
        <begin position="1"/>
        <end position="22"/>
    </location>
</feature>
<dbReference type="EMBL" id="JAKZGS010000008">
    <property type="protein sequence ID" value="MCH7398578.1"/>
    <property type="molecule type" value="Genomic_DNA"/>
</dbReference>
<dbReference type="PROSITE" id="PS51257">
    <property type="entry name" value="PROKAR_LIPOPROTEIN"/>
    <property type="match status" value="1"/>
</dbReference>
<dbReference type="Proteomes" id="UP001165488">
    <property type="component" value="Unassembled WGS sequence"/>
</dbReference>
<organism evidence="2 3">
    <name type="scientific">Belliella calami</name>
    <dbReference type="NCBI Taxonomy" id="2923436"/>
    <lineage>
        <taxon>Bacteria</taxon>
        <taxon>Pseudomonadati</taxon>
        <taxon>Bacteroidota</taxon>
        <taxon>Cytophagia</taxon>
        <taxon>Cytophagales</taxon>
        <taxon>Cyclobacteriaceae</taxon>
        <taxon>Belliella</taxon>
    </lineage>
</organism>
<dbReference type="SUPFAM" id="SSF48452">
    <property type="entry name" value="TPR-like"/>
    <property type="match status" value="1"/>
</dbReference>
<keyword evidence="3" id="KW-1185">Reference proteome</keyword>
<gene>
    <name evidence="2" type="ORF">MM236_11280</name>
</gene>
<proteinExistence type="predicted"/>
<dbReference type="Gene3D" id="1.25.40.390">
    <property type="match status" value="2"/>
</dbReference>
<reference evidence="2" key="1">
    <citation type="submission" date="2022-03" db="EMBL/GenBank/DDBJ databases">
        <title>De novo assembled genomes of Belliella spp. (Cyclobacteriaceae) strains.</title>
        <authorList>
            <person name="Szabo A."/>
            <person name="Korponai K."/>
            <person name="Felfoldi T."/>
        </authorList>
    </citation>
    <scope>NUCLEOTIDE SEQUENCE</scope>
    <source>
        <strain evidence="2">DSM 107340</strain>
    </source>
</reference>
<evidence type="ECO:0000256" key="1">
    <source>
        <dbReference type="SAM" id="SignalP"/>
    </source>
</evidence>
<name>A0ABS9UPW8_9BACT</name>
<evidence type="ECO:0000313" key="2">
    <source>
        <dbReference type="EMBL" id="MCH7398578.1"/>
    </source>
</evidence>
<comment type="caution">
    <text evidence="2">The sequence shown here is derived from an EMBL/GenBank/DDBJ whole genome shotgun (WGS) entry which is preliminary data.</text>
</comment>